<accession>S0FEU9</accession>
<feature type="non-terminal residue" evidence="1">
    <location>
        <position position="52"/>
    </location>
</feature>
<dbReference type="STRING" id="547042.BACCOPRO_03808"/>
<comment type="caution">
    <text evidence="1">The sequence shown here is derived from an EMBL/GenBank/DDBJ whole genome shotgun (WGS) entry which is preliminary data.</text>
</comment>
<dbReference type="AlphaFoldDB" id="S0FEU9"/>
<name>S0FEU9_9BACT</name>
<evidence type="ECO:0000313" key="2">
    <source>
        <dbReference type="Proteomes" id="UP000014073"/>
    </source>
</evidence>
<gene>
    <name evidence="1" type="ORF">BACCOPRO_03808</name>
</gene>
<proteinExistence type="predicted"/>
<dbReference type="EMBL" id="ACBW01000233">
    <property type="protein sequence ID" value="EEF78281.1"/>
    <property type="molecule type" value="Genomic_DNA"/>
</dbReference>
<dbReference type="Proteomes" id="UP000014073">
    <property type="component" value="Unassembled WGS sequence"/>
</dbReference>
<sequence length="52" mass="5817">MLLFACTSRDKNEIPTLSVDLHSSDVSFEDLFSKIEIIPLETSDSCLLVDVE</sequence>
<protein>
    <submittedName>
        <fullName evidence="1">Uncharacterized protein</fullName>
    </submittedName>
</protein>
<dbReference type="HOGENOM" id="CLU_3091662_0_0_10"/>
<evidence type="ECO:0000313" key="1">
    <source>
        <dbReference type="EMBL" id="EEF78281.1"/>
    </source>
</evidence>
<reference evidence="1 2" key="1">
    <citation type="submission" date="2008-12" db="EMBL/GenBank/DDBJ databases">
        <authorList>
            <person name="Fulton L."/>
            <person name="Clifton S."/>
            <person name="Fulton B."/>
            <person name="Xu J."/>
            <person name="Minx P."/>
            <person name="Pepin K.H."/>
            <person name="Johnson M."/>
            <person name="Bhonagiri V."/>
            <person name="Nash W.E."/>
            <person name="Mardis E.R."/>
            <person name="Wilson R.K."/>
        </authorList>
    </citation>
    <scope>NUCLEOTIDE SEQUENCE [LARGE SCALE GENOMIC DNA]</scope>
    <source>
        <strain evidence="1 2">DSM 18228</strain>
    </source>
</reference>
<keyword evidence="2" id="KW-1185">Reference proteome</keyword>
<organism evidence="1 2">
    <name type="scientific">Phocaeicola coprophilus DSM 18228 = JCM 13818</name>
    <dbReference type="NCBI Taxonomy" id="547042"/>
    <lineage>
        <taxon>Bacteria</taxon>
        <taxon>Pseudomonadati</taxon>
        <taxon>Bacteroidota</taxon>
        <taxon>Bacteroidia</taxon>
        <taxon>Bacteroidales</taxon>
        <taxon>Bacteroidaceae</taxon>
        <taxon>Phocaeicola</taxon>
    </lineage>
</organism>